<dbReference type="GO" id="GO:0000398">
    <property type="term" value="P:mRNA splicing, via spliceosome"/>
    <property type="evidence" value="ECO:0007669"/>
    <property type="project" value="TreeGrafter"/>
</dbReference>
<feature type="region of interest" description="Disordered" evidence="2">
    <location>
        <begin position="1"/>
        <end position="226"/>
    </location>
</feature>
<dbReference type="AlphaFoldDB" id="A0A7N0USJ2"/>
<dbReference type="Gramene" id="Kaladp0082s0174.1.v1.1">
    <property type="protein sequence ID" value="Kaladp0082s0174.1.v1.1"/>
    <property type="gene ID" value="Kaladp0082s0174.v1.1"/>
</dbReference>
<evidence type="ECO:0000256" key="2">
    <source>
        <dbReference type="SAM" id="MobiDB-lite"/>
    </source>
</evidence>
<feature type="compositionally biased region" description="Basic and acidic residues" evidence="2">
    <location>
        <begin position="137"/>
        <end position="158"/>
    </location>
</feature>
<feature type="compositionally biased region" description="Low complexity" evidence="2">
    <location>
        <begin position="67"/>
        <end position="85"/>
    </location>
</feature>
<keyword evidence="4" id="KW-1185">Reference proteome</keyword>
<dbReference type="GO" id="GO:0071014">
    <property type="term" value="C:post-mRNA release spliceosomal complex"/>
    <property type="evidence" value="ECO:0007669"/>
    <property type="project" value="TreeGrafter"/>
</dbReference>
<reference evidence="3" key="1">
    <citation type="submission" date="2021-01" db="UniProtKB">
        <authorList>
            <consortium name="EnsemblPlants"/>
        </authorList>
    </citation>
    <scope>IDENTIFICATION</scope>
</reference>
<sequence length="261" mass="29303">MSSNLLSGIKVIPRHRIDEDLNEPSVSPDAKNRRSSKEKRRSVKNKGSDDELERISKRKKKKKWYSSEEYSVSSSGSETETSGSEVDAKKKNRKRKKKIKKSISKRSSSCEDDSGSSCEEGRNSVTGKKKKDKRKGNKEERDVDDSKNKIDDKRKELGLDWMLRPNEVGEGKAGSVNVEELEEPQVEEVIKANPRELNPYLKNDGDGYPDEAHEAANSGSSQLFSTSVVGDGGASWRLKALKRAQEQAAREGKRVEEVYIL</sequence>
<evidence type="ECO:0000313" key="4">
    <source>
        <dbReference type="Proteomes" id="UP000594263"/>
    </source>
</evidence>
<dbReference type="Proteomes" id="UP000594263">
    <property type="component" value="Unplaced"/>
</dbReference>
<name>A0A7N0USJ2_KALFE</name>
<feature type="compositionally biased region" description="Basic residues" evidence="2">
    <location>
        <begin position="127"/>
        <end position="136"/>
    </location>
</feature>
<comment type="similarity">
    <text evidence="1">Belongs to the CWF19 family.</text>
</comment>
<proteinExistence type="inferred from homology"/>
<accession>A0A7N0USJ2</accession>
<protein>
    <submittedName>
        <fullName evidence="3">Uncharacterized protein</fullName>
    </submittedName>
</protein>
<dbReference type="EnsemblPlants" id="Kaladp0082s0174.1.v1.1">
    <property type="protein sequence ID" value="Kaladp0082s0174.1.v1.1"/>
    <property type="gene ID" value="Kaladp0082s0174.v1.1"/>
</dbReference>
<dbReference type="PANTHER" id="PTHR12072:SF5">
    <property type="entry name" value="CWF19-LIKE PROTEIN 2"/>
    <property type="match status" value="1"/>
</dbReference>
<feature type="compositionally biased region" description="Basic residues" evidence="2">
    <location>
        <begin position="33"/>
        <end position="44"/>
    </location>
</feature>
<dbReference type="OMA" id="NMDQKSA"/>
<organism evidence="3 4">
    <name type="scientific">Kalanchoe fedtschenkoi</name>
    <name type="common">Lavender scallops</name>
    <name type="synonym">South American air plant</name>
    <dbReference type="NCBI Taxonomy" id="63787"/>
    <lineage>
        <taxon>Eukaryota</taxon>
        <taxon>Viridiplantae</taxon>
        <taxon>Streptophyta</taxon>
        <taxon>Embryophyta</taxon>
        <taxon>Tracheophyta</taxon>
        <taxon>Spermatophyta</taxon>
        <taxon>Magnoliopsida</taxon>
        <taxon>eudicotyledons</taxon>
        <taxon>Gunneridae</taxon>
        <taxon>Pentapetalae</taxon>
        <taxon>Saxifragales</taxon>
        <taxon>Crassulaceae</taxon>
        <taxon>Kalanchoe</taxon>
    </lineage>
</organism>
<dbReference type="InterPro" id="IPR040194">
    <property type="entry name" value="Cwf19-like"/>
</dbReference>
<evidence type="ECO:0000256" key="1">
    <source>
        <dbReference type="ARBA" id="ARBA00006795"/>
    </source>
</evidence>
<feature type="compositionally biased region" description="Basic and acidic residues" evidence="2">
    <location>
        <begin position="46"/>
        <end position="55"/>
    </location>
</feature>
<evidence type="ECO:0000313" key="3">
    <source>
        <dbReference type="EnsemblPlants" id="Kaladp0082s0174.1.v1.1"/>
    </source>
</evidence>
<feature type="compositionally biased region" description="Basic residues" evidence="2">
    <location>
        <begin position="90"/>
        <end position="104"/>
    </location>
</feature>
<dbReference type="PANTHER" id="PTHR12072">
    <property type="entry name" value="CWF19, CELL CYCLE CONTROL PROTEIN"/>
    <property type="match status" value="1"/>
</dbReference>
<feature type="compositionally biased region" description="Polar residues" evidence="2">
    <location>
        <begin position="217"/>
        <end position="226"/>
    </location>
</feature>